<evidence type="ECO:0000313" key="1">
    <source>
        <dbReference type="EMBL" id="KDO54910.1"/>
    </source>
</evidence>
<evidence type="ECO:0000313" key="2">
    <source>
        <dbReference type="Proteomes" id="UP000027120"/>
    </source>
</evidence>
<gene>
    <name evidence="1" type="ORF">CISIN_1g040564mg</name>
</gene>
<protein>
    <submittedName>
        <fullName evidence="1">Uncharacterized protein</fullName>
    </submittedName>
</protein>
<organism evidence="1 2">
    <name type="scientific">Citrus sinensis</name>
    <name type="common">Sweet orange</name>
    <name type="synonym">Citrus aurantium var. sinensis</name>
    <dbReference type="NCBI Taxonomy" id="2711"/>
    <lineage>
        <taxon>Eukaryota</taxon>
        <taxon>Viridiplantae</taxon>
        <taxon>Streptophyta</taxon>
        <taxon>Embryophyta</taxon>
        <taxon>Tracheophyta</taxon>
        <taxon>Spermatophyta</taxon>
        <taxon>Magnoliopsida</taxon>
        <taxon>eudicotyledons</taxon>
        <taxon>Gunneridae</taxon>
        <taxon>Pentapetalae</taxon>
        <taxon>rosids</taxon>
        <taxon>malvids</taxon>
        <taxon>Sapindales</taxon>
        <taxon>Rutaceae</taxon>
        <taxon>Aurantioideae</taxon>
        <taxon>Citrus</taxon>
    </lineage>
</organism>
<dbReference type="PANTHER" id="PTHR33018:SF34">
    <property type="entry name" value="OS02G0472350 PROTEIN"/>
    <property type="match status" value="1"/>
</dbReference>
<sequence length="147" mass="17428">LAKNEEFAFSDLELEGRSRCNITKKKDLQKESVRNQNEMIYNAYGVPVGKKRNDLRSYVGMIVQERILIIYDDWRKVPLDLKDMLWTHFQEMFKLSPKFKTQVFRWMGSSLRNFKSKLANEYTLTNADKLNSLKLPPIEFEGIKKED</sequence>
<accession>A0A067ELX5</accession>
<proteinExistence type="predicted"/>
<name>A0A067ELX5_CITSI</name>
<dbReference type="EMBL" id="KK784990">
    <property type="protein sequence ID" value="KDO54910.1"/>
    <property type="molecule type" value="Genomic_DNA"/>
</dbReference>
<keyword evidence="2" id="KW-1185">Reference proteome</keyword>
<reference evidence="1 2" key="1">
    <citation type="submission" date="2014-04" db="EMBL/GenBank/DDBJ databases">
        <authorList>
            <consortium name="International Citrus Genome Consortium"/>
            <person name="Gmitter F."/>
            <person name="Chen C."/>
            <person name="Farmerie W."/>
            <person name="Harkins T."/>
            <person name="Desany B."/>
            <person name="Mohiuddin M."/>
            <person name="Kodira C."/>
            <person name="Borodovsky M."/>
            <person name="Lomsadze A."/>
            <person name="Burns P."/>
            <person name="Jenkins J."/>
            <person name="Prochnik S."/>
            <person name="Shu S."/>
            <person name="Chapman J."/>
            <person name="Pitluck S."/>
            <person name="Schmutz J."/>
            <person name="Rokhsar D."/>
        </authorList>
    </citation>
    <scope>NUCLEOTIDE SEQUENCE</scope>
</reference>
<dbReference type="Proteomes" id="UP000027120">
    <property type="component" value="Unassembled WGS sequence"/>
</dbReference>
<dbReference type="PANTHER" id="PTHR33018">
    <property type="entry name" value="OS10G0338966 PROTEIN-RELATED"/>
    <property type="match status" value="1"/>
</dbReference>
<dbReference type="AlphaFoldDB" id="A0A067ELX5"/>
<feature type="non-terminal residue" evidence="1">
    <location>
        <position position="1"/>
    </location>
</feature>